<dbReference type="Pfam" id="PF13519">
    <property type="entry name" value="VWA_2"/>
    <property type="match status" value="1"/>
</dbReference>
<evidence type="ECO:0000256" key="1">
    <source>
        <dbReference type="SAM" id="Phobius"/>
    </source>
</evidence>
<dbReference type="InterPro" id="IPR036465">
    <property type="entry name" value="vWFA_dom_sf"/>
</dbReference>
<keyword evidence="1" id="KW-1133">Transmembrane helix</keyword>
<dbReference type="RefSeq" id="WP_092606964.1">
    <property type="nucleotide sequence ID" value="NZ_FNHU01000001.1"/>
</dbReference>
<gene>
    <name evidence="3" type="ORF">SAMN04487766_101196</name>
</gene>
<dbReference type="EMBL" id="FNHU01000001">
    <property type="protein sequence ID" value="SDM27906.1"/>
    <property type="molecule type" value="Genomic_DNA"/>
</dbReference>
<protein>
    <submittedName>
        <fullName evidence="3">Ca-activated chloride channel family protein</fullName>
    </submittedName>
</protein>
<organism evidence="3 4">
    <name type="scientific">Actinomyces ruminicola</name>
    <dbReference type="NCBI Taxonomy" id="332524"/>
    <lineage>
        <taxon>Bacteria</taxon>
        <taxon>Bacillati</taxon>
        <taxon>Actinomycetota</taxon>
        <taxon>Actinomycetes</taxon>
        <taxon>Actinomycetales</taxon>
        <taxon>Actinomycetaceae</taxon>
        <taxon>Actinomyces</taxon>
    </lineage>
</organism>
<dbReference type="PROSITE" id="PS50234">
    <property type="entry name" value="VWFA"/>
    <property type="match status" value="1"/>
</dbReference>
<dbReference type="InterPro" id="IPR002035">
    <property type="entry name" value="VWF_A"/>
</dbReference>
<sequence length="350" mass="38199">MVMPWLIWLIALAALAAVVLAATGRLGGDGRRRRAVAPRRVANSAGLLNSPALRERLARRRMLYALLGTVLVVALGAAAALAGRPTQRTVRNESLASRDIVLCLDISTSMVTTDSKILDTFAQLLDTFEGERVALVAWNSTAQTIVPLTDDYELLQEQFNEIADVLDFLPYIGNPALERYYQTFPGTLSEDISGSSLAGDGLASCTLAFDNQVTDRSRSIILATDNQILDPFREQIYSVSEAADLAQEESIRLFSLFGADPELADPDVSGKDVDEAREDLREITTEHDGRFYEVDDADAAGQIVQELEADQIDELDTNTQVRVTDVPERAAAVLTVVVLAFLALSAWRRA</sequence>
<dbReference type="OrthoDB" id="4623238at2"/>
<evidence type="ECO:0000313" key="4">
    <source>
        <dbReference type="Proteomes" id="UP000199671"/>
    </source>
</evidence>
<feature type="transmembrane region" description="Helical" evidence="1">
    <location>
        <begin position="330"/>
        <end position="347"/>
    </location>
</feature>
<dbReference type="SUPFAM" id="SSF53300">
    <property type="entry name" value="vWA-like"/>
    <property type="match status" value="1"/>
</dbReference>
<keyword evidence="1" id="KW-0812">Transmembrane</keyword>
<dbReference type="AlphaFoldDB" id="A0A1G9RXF0"/>
<dbReference type="Gene3D" id="3.40.50.410">
    <property type="entry name" value="von Willebrand factor, type A domain"/>
    <property type="match status" value="1"/>
</dbReference>
<accession>A0A1G9RXF0</accession>
<reference evidence="3 4" key="1">
    <citation type="submission" date="2016-10" db="EMBL/GenBank/DDBJ databases">
        <authorList>
            <person name="de Groot N.N."/>
        </authorList>
    </citation>
    <scope>NUCLEOTIDE SEQUENCE [LARGE SCALE GENOMIC DNA]</scope>
    <source>
        <strain evidence="3 4">KPR-7B</strain>
    </source>
</reference>
<name>A0A1G9RXF0_9ACTO</name>
<feature type="transmembrane region" description="Helical" evidence="1">
    <location>
        <begin position="62"/>
        <end position="82"/>
    </location>
</feature>
<evidence type="ECO:0000313" key="3">
    <source>
        <dbReference type="EMBL" id="SDM27906.1"/>
    </source>
</evidence>
<dbReference type="SMART" id="SM00327">
    <property type="entry name" value="VWA"/>
    <property type="match status" value="1"/>
</dbReference>
<keyword evidence="1" id="KW-0472">Membrane</keyword>
<dbReference type="Proteomes" id="UP000199671">
    <property type="component" value="Unassembled WGS sequence"/>
</dbReference>
<feature type="domain" description="VWFA" evidence="2">
    <location>
        <begin position="99"/>
        <end position="307"/>
    </location>
</feature>
<proteinExistence type="predicted"/>
<evidence type="ECO:0000259" key="2">
    <source>
        <dbReference type="PROSITE" id="PS50234"/>
    </source>
</evidence>